<comment type="caution">
    <text evidence="1">The sequence shown here is derived from an EMBL/GenBank/DDBJ whole genome shotgun (WGS) entry which is preliminary data.</text>
</comment>
<gene>
    <name evidence="1" type="ORF">D0544_08935</name>
</gene>
<proteinExistence type="predicted"/>
<name>A0A3P3VQV2_9GAMM</name>
<keyword evidence="2" id="KW-1185">Reference proteome</keyword>
<organism evidence="1 2">
    <name type="scientific">Aestuariirhabdus litorea</name>
    <dbReference type="NCBI Taxonomy" id="2528527"/>
    <lineage>
        <taxon>Bacteria</taxon>
        <taxon>Pseudomonadati</taxon>
        <taxon>Pseudomonadota</taxon>
        <taxon>Gammaproteobacteria</taxon>
        <taxon>Oceanospirillales</taxon>
        <taxon>Aestuariirhabdaceae</taxon>
        <taxon>Aestuariirhabdus</taxon>
    </lineage>
</organism>
<reference evidence="1 2" key="1">
    <citation type="submission" date="2018-08" db="EMBL/GenBank/DDBJ databases">
        <authorList>
            <person name="Khan S.A."/>
        </authorList>
    </citation>
    <scope>NUCLEOTIDE SEQUENCE [LARGE SCALE GENOMIC DNA]</scope>
    <source>
        <strain evidence="1 2">GTF-13</strain>
    </source>
</reference>
<reference evidence="1 2" key="2">
    <citation type="submission" date="2018-12" db="EMBL/GenBank/DDBJ databases">
        <title>Simiduia agarivorans gen. nov., sp. nov., a marine, agarolytic bacterium isolated from shallow coastal water from Keelung, Taiwan.</title>
        <authorList>
            <person name="Shieh W.Y."/>
        </authorList>
    </citation>
    <scope>NUCLEOTIDE SEQUENCE [LARGE SCALE GENOMIC DNA]</scope>
    <source>
        <strain evidence="1 2">GTF-13</strain>
    </source>
</reference>
<evidence type="ECO:0000313" key="1">
    <source>
        <dbReference type="EMBL" id="RRJ85172.1"/>
    </source>
</evidence>
<dbReference type="EMBL" id="QWEZ01000001">
    <property type="protein sequence ID" value="RRJ85172.1"/>
    <property type="molecule type" value="Genomic_DNA"/>
</dbReference>
<sequence>MNTPNPPTALGLLLDISPDCPQNCCTLSQLMVKQLQHRFGEQCVQDSCAGERVEDGLVCGDLCRIRLAPPDRDNQQLIETVLHLTETLQQQFDLHPQHFSVRLAGQASPA</sequence>
<accession>A0A3P3VQV2</accession>
<protein>
    <submittedName>
        <fullName evidence="1">Uncharacterized protein</fullName>
    </submittedName>
</protein>
<dbReference type="AlphaFoldDB" id="A0A3P3VQV2"/>
<evidence type="ECO:0000313" key="2">
    <source>
        <dbReference type="Proteomes" id="UP000280792"/>
    </source>
</evidence>
<dbReference type="Proteomes" id="UP000280792">
    <property type="component" value="Unassembled WGS sequence"/>
</dbReference>
<dbReference type="RefSeq" id="WP_125015598.1">
    <property type="nucleotide sequence ID" value="NZ_QWEZ01000001.1"/>
</dbReference>